<dbReference type="OrthoDB" id="4069787at2759"/>
<name>A0A7H9HXL0_9SACH</name>
<protein>
    <recommendedName>
        <fullName evidence="3">Genetic interactor of prohibitin 7, mitochondrial</fullName>
    </recommendedName>
</protein>
<dbReference type="EMBL" id="CP059273">
    <property type="protein sequence ID" value="QLQ82120.1"/>
    <property type="molecule type" value="Genomic_DNA"/>
</dbReference>
<keyword evidence="2" id="KW-1185">Reference proteome</keyword>
<organism evidence="1 2">
    <name type="scientific">Torulaspora globosa</name>
    <dbReference type="NCBI Taxonomy" id="48254"/>
    <lineage>
        <taxon>Eukaryota</taxon>
        <taxon>Fungi</taxon>
        <taxon>Dikarya</taxon>
        <taxon>Ascomycota</taxon>
        <taxon>Saccharomycotina</taxon>
        <taxon>Saccharomycetes</taxon>
        <taxon>Saccharomycetales</taxon>
        <taxon>Saccharomycetaceae</taxon>
        <taxon>Torulaspora</taxon>
    </lineage>
</organism>
<dbReference type="Proteomes" id="UP000510647">
    <property type="component" value="Chromosome 7"/>
</dbReference>
<accession>A0A7H9HXL0</accession>
<evidence type="ECO:0000313" key="1">
    <source>
        <dbReference type="EMBL" id="QLQ82120.1"/>
    </source>
</evidence>
<reference evidence="1 2" key="1">
    <citation type="submission" date="2020-06" db="EMBL/GenBank/DDBJ databases">
        <title>The yeast mating-type switching endonuclease HO is a domesticated member of an unorthodox homing genetic element family.</title>
        <authorList>
            <person name="Coughlan A.Y."/>
            <person name="Lombardi L."/>
            <person name="Braun-Galleani S."/>
            <person name="Martos A.R."/>
            <person name="Galeote V."/>
            <person name="Bigey F."/>
            <person name="Dequin S."/>
            <person name="Byrne K.P."/>
            <person name="Wolfe K.H."/>
        </authorList>
    </citation>
    <scope>NUCLEOTIDE SEQUENCE [LARGE SCALE GENOMIC DNA]</scope>
    <source>
        <strain evidence="1 2">CBS2947</strain>
    </source>
</reference>
<dbReference type="AlphaFoldDB" id="A0A7H9HXL0"/>
<gene>
    <name evidence="1" type="ORF">HG537_0G03750</name>
</gene>
<evidence type="ECO:0000313" key="2">
    <source>
        <dbReference type="Proteomes" id="UP000510647"/>
    </source>
</evidence>
<evidence type="ECO:0008006" key="3">
    <source>
        <dbReference type="Google" id="ProtNLM"/>
    </source>
</evidence>
<proteinExistence type="predicted"/>
<sequence length="246" mass="28074">MLRLIRHQSTRIPPKSLIIKQKKRLNQKPADNSNLIISSLRDVGSLFQTSSHSQDDEDLEQLANNSLLLERLNSGELENLLKKKFKFDELSGLLSTDEMVKNFPQLKEDELELLKKANEVENGKSWSEVPNFIKQVQFYLSFGSYGPRDGMNFTVSERPSDFTFLHRARSANDPNIPCKKLQRSEMVNLYAATPARQAFFDARSIDPISRLFVWSAVAVSIIVGWKEYQVRKNGESLVTVVDTNPV</sequence>